<reference evidence="2" key="1">
    <citation type="submission" date="2013-08" db="EMBL/GenBank/DDBJ databases">
        <authorList>
            <person name="Mendez C."/>
            <person name="Richter M."/>
            <person name="Ferrer M."/>
            <person name="Sanchez J."/>
        </authorList>
    </citation>
    <scope>NUCLEOTIDE SEQUENCE</scope>
</reference>
<evidence type="ECO:0000259" key="1">
    <source>
        <dbReference type="PROSITE" id="PS51903"/>
    </source>
</evidence>
<dbReference type="Gene3D" id="1.10.1780.10">
    <property type="entry name" value="Clp, N-terminal domain"/>
    <property type="match status" value="1"/>
</dbReference>
<protein>
    <submittedName>
        <fullName evidence="2">Clp ATPase</fullName>
    </submittedName>
</protein>
<accession>T0YEI6</accession>
<dbReference type="InterPro" id="IPR004176">
    <property type="entry name" value="Clp_R_N"/>
</dbReference>
<dbReference type="EMBL" id="AUZY01012092">
    <property type="protein sequence ID" value="EQD31533.1"/>
    <property type="molecule type" value="Genomic_DNA"/>
</dbReference>
<dbReference type="InterPro" id="IPR036628">
    <property type="entry name" value="Clp_N_dom_sf"/>
</dbReference>
<dbReference type="PROSITE" id="PS51903">
    <property type="entry name" value="CLP_R"/>
    <property type="match status" value="1"/>
</dbReference>
<organism evidence="2">
    <name type="scientific">mine drainage metagenome</name>
    <dbReference type="NCBI Taxonomy" id="410659"/>
    <lineage>
        <taxon>unclassified sequences</taxon>
        <taxon>metagenomes</taxon>
        <taxon>ecological metagenomes</taxon>
    </lineage>
</organism>
<feature type="domain" description="Clp R" evidence="1">
    <location>
        <begin position="1"/>
        <end position="104"/>
    </location>
</feature>
<reference evidence="2" key="2">
    <citation type="journal article" date="2014" name="ISME J.">
        <title>Microbial stratification in low pH oxic and suboxic macroscopic growths along an acid mine drainage.</title>
        <authorList>
            <person name="Mendez-Garcia C."/>
            <person name="Mesa V."/>
            <person name="Sprenger R.R."/>
            <person name="Richter M."/>
            <person name="Diez M.S."/>
            <person name="Solano J."/>
            <person name="Bargiela R."/>
            <person name="Golyshina O.V."/>
            <person name="Manteca A."/>
            <person name="Ramos J.L."/>
            <person name="Gallego J.R."/>
            <person name="Llorente I."/>
            <person name="Martins Dos Santos V.A."/>
            <person name="Jensen O.N."/>
            <person name="Pelaez A.I."/>
            <person name="Sanchez J."/>
            <person name="Ferrer M."/>
        </authorList>
    </citation>
    <scope>NUCLEOTIDE SEQUENCE</scope>
</reference>
<dbReference type="SUPFAM" id="SSF81923">
    <property type="entry name" value="Double Clp-N motif"/>
    <property type="match status" value="1"/>
</dbReference>
<dbReference type="Pfam" id="PF02861">
    <property type="entry name" value="Clp_N"/>
    <property type="match status" value="1"/>
</dbReference>
<evidence type="ECO:0000313" key="2">
    <source>
        <dbReference type="EMBL" id="EQD31533.1"/>
    </source>
</evidence>
<proteinExistence type="predicted"/>
<sequence>MGRDNNIIEPAHLMAALLAQQGGGTAPLLTQAGVNVPVLRQRVNEALERLPRVSGQEGNVNASNDLSRLLNSPTSWRSSAATSSSPASCSCWRRWRIAANWVRR</sequence>
<dbReference type="AlphaFoldDB" id="T0YEI6"/>
<gene>
    <name evidence="2" type="ORF">B1B_18085</name>
</gene>
<name>T0YEI6_9ZZZZ</name>
<comment type="caution">
    <text evidence="2">The sequence shown here is derived from an EMBL/GenBank/DDBJ whole genome shotgun (WGS) entry which is preliminary data.</text>
</comment>